<dbReference type="Proteomes" id="UP000604046">
    <property type="component" value="Unassembled WGS sequence"/>
</dbReference>
<dbReference type="OrthoDB" id="441688at2759"/>
<dbReference type="AlphaFoldDB" id="A0A812HQ40"/>
<accession>A0A812HQ40</accession>
<feature type="coiled-coil region" evidence="1">
    <location>
        <begin position="148"/>
        <end position="218"/>
    </location>
</feature>
<organism evidence="2 3">
    <name type="scientific">Symbiodinium natans</name>
    <dbReference type="NCBI Taxonomy" id="878477"/>
    <lineage>
        <taxon>Eukaryota</taxon>
        <taxon>Sar</taxon>
        <taxon>Alveolata</taxon>
        <taxon>Dinophyceae</taxon>
        <taxon>Suessiales</taxon>
        <taxon>Symbiodiniaceae</taxon>
        <taxon>Symbiodinium</taxon>
    </lineage>
</organism>
<keyword evidence="3" id="KW-1185">Reference proteome</keyword>
<dbReference type="EMBL" id="CAJNDS010000103">
    <property type="protein sequence ID" value="CAE6957415.1"/>
    <property type="molecule type" value="Genomic_DNA"/>
</dbReference>
<evidence type="ECO:0000256" key="1">
    <source>
        <dbReference type="SAM" id="Coils"/>
    </source>
</evidence>
<sequence length="442" mass="49355">MLVSVQVDAALVGEDSCRRRQEPAKSFSLTKSFTSQDCGVGAAAEELSSQDRRSCREQYSHQSQRAGWLGLPVSFLQQMAVCGRCAVCNVFAKVQNLWRKLKRAMKKVASKLSSIKRRLFGYSYASSSVRRQMKERIDSYFPESGASMLELSEASNMEQLEVEEAEQDAEAMQHERMVEEHLIEHLRNKPAAAVDQHLALLQSRLDEMERGEEELLRSTQREFTDKLAANRQKLEEQLPIALNNKDCQKVMQASMESKVLQLTLYITFPDLVSAILHAVVGNFVGALHALVPEISISAIPTGGHPEDLDVERCLDAVRDARQPYLDACTHEQPLLACTARTFQRLMQGALSQQWWPLMHNEEGTPGSIDLGYKYDELMNALACSSKGSCLEKGLTDLESEDYCAWIGAWSCVSSRNAFYAAIACVRRYSAQISASNVGLQAV</sequence>
<gene>
    <name evidence="2" type="ORF">SNAT2548_LOCUS1808</name>
</gene>
<reference evidence="2" key="1">
    <citation type="submission" date="2021-02" db="EMBL/GenBank/DDBJ databases">
        <authorList>
            <person name="Dougan E. K."/>
            <person name="Rhodes N."/>
            <person name="Thang M."/>
            <person name="Chan C."/>
        </authorList>
    </citation>
    <scope>NUCLEOTIDE SEQUENCE</scope>
</reference>
<proteinExistence type="predicted"/>
<evidence type="ECO:0000313" key="3">
    <source>
        <dbReference type="Proteomes" id="UP000604046"/>
    </source>
</evidence>
<comment type="caution">
    <text evidence="2">The sequence shown here is derived from an EMBL/GenBank/DDBJ whole genome shotgun (WGS) entry which is preliminary data.</text>
</comment>
<protein>
    <submittedName>
        <fullName evidence="2">Uncharacterized protein</fullName>
    </submittedName>
</protein>
<evidence type="ECO:0000313" key="2">
    <source>
        <dbReference type="EMBL" id="CAE6957415.1"/>
    </source>
</evidence>
<keyword evidence="1" id="KW-0175">Coiled coil</keyword>
<name>A0A812HQ40_9DINO</name>